<dbReference type="InterPro" id="IPR001849">
    <property type="entry name" value="PH_domain"/>
</dbReference>
<feature type="region of interest" description="Disordered" evidence="1">
    <location>
        <begin position="159"/>
        <end position="183"/>
    </location>
</feature>
<dbReference type="InterPro" id="IPR011993">
    <property type="entry name" value="PH-like_dom_sf"/>
</dbReference>
<dbReference type="PRINTS" id="PR00683">
    <property type="entry name" value="SPECTRINPH"/>
</dbReference>
<reference evidence="3 4" key="1">
    <citation type="submission" date="2023-04" db="EMBL/GenBank/DDBJ databases">
        <title>Genome of Basidiobolus ranarum AG-B5.</title>
        <authorList>
            <person name="Stajich J.E."/>
            <person name="Carter-House D."/>
            <person name="Gryganskyi A."/>
        </authorList>
    </citation>
    <scope>NUCLEOTIDE SEQUENCE [LARGE SCALE GENOMIC DNA]</scope>
    <source>
        <strain evidence="3 4">AG-B5</strain>
    </source>
</reference>
<gene>
    <name evidence="3" type="ORF">K7432_003914</name>
</gene>
<accession>A0ABR2W5N3</accession>
<dbReference type="InterPro" id="IPR001605">
    <property type="entry name" value="PH_dom-spectrin-type"/>
</dbReference>
<dbReference type="Proteomes" id="UP001479436">
    <property type="component" value="Unassembled WGS sequence"/>
</dbReference>
<evidence type="ECO:0000259" key="2">
    <source>
        <dbReference type="PROSITE" id="PS50003"/>
    </source>
</evidence>
<dbReference type="PROSITE" id="PS50003">
    <property type="entry name" value="PH_DOMAIN"/>
    <property type="match status" value="1"/>
</dbReference>
<evidence type="ECO:0000313" key="4">
    <source>
        <dbReference type="Proteomes" id="UP001479436"/>
    </source>
</evidence>
<organism evidence="3 4">
    <name type="scientific">Basidiobolus ranarum</name>
    <dbReference type="NCBI Taxonomy" id="34480"/>
    <lineage>
        <taxon>Eukaryota</taxon>
        <taxon>Fungi</taxon>
        <taxon>Fungi incertae sedis</taxon>
        <taxon>Zoopagomycota</taxon>
        <taxon>Entomophthoromycotina</taxon>
        <taxon>Basidiobolomycetes</taxon>
        <taxon>Basidiobolales</taxon>
        <taxon>Basidiobolaceae</taxon>
        <taxon>Basidiobolus</taxon>
    </lineage>
</organism>
<dbReference type="Gene3D" id="2.30.29.30">
    <property type="entry name" value="Pleckstrin-homology domain (PH domain)/Phosphotyrosine-binding domain (PTB)"/>
    <property type="match status" value="1"/>
</dbReference>
<dbReference type="Pfam" id="PF00169">
    <property type="entry name" value="PH"/>
    <property type="match status" value="1"/>
</dbReference>
<proteinExistence type="predicted"/>
<dbReference type="EMBL" id="JASJQH010007002">
    <property type="protein sequence ID" value="KAK9720782.1"/>
    <property type="molecule type" value="Genomic_DNA"/>
</dbReference>
<dbReference type="SMART" id="SM00233">
    <property type="entry name" value="PH"/>
    <property type="match status" value="1"/>
</dbReference>
<dbReference type="PANTHER" id="PTHR37283:SF1">
    <property type="entry name" value="PH DOMAIN-CONTAINING PROTEIN YHR131C"/>
    <property type="match status" value="1"/>
</dbReference>
<protein>
    <recommendedName>
        <fullName evidence="2">PH domain-containing protein</fullName>
    </recommendedName>
</protein>
<evidence type="ECO:0000256" key="1">
    <source>
        <dbReference type="SAM" id="MobiDB-lite"/>
    </source>
</evidence>
<comment type="caution">
    <text evidence="3">The sequence shown here is derived from an EMBL/GenBank/DDBJ whole genome shotgun (WGS) entry which is preliminary data.</text>
</comment>
<name>A0ABR2W5N3_9FUNG</name>
<dbReference type="SUPFAM" id="SSF50729">
    <property type="entry name" value="PH domain-like"/>
    <property type="match status" value="1"/>
</dbReference>
<sequence>MSASLSSSFQQNPNVALQNLQQLFLSFATTVDSFNIQSPIHRWYLLATICQWYLDEGLLKEEELEESFHGMSKDMKSILKVEPCTIKPSVHIFEQAKFILEKMKVVLSSSFKLTPPSGSQGNFMYSLACTNNSPTIPCSPLQDSAIIRRRVSMNEARISRREKPTTHQAKGHHQRSSSWPNSPSINTANLPAYEISTEHLPHYTCSVHYEGFLHRKMEFNAEGDLANDRSWRKLYFMLWGTSLRIYKYKPSPFYYPDPFETLSMQKTKVGLAVDYQKRKHVFRIRIGEGQFLLQAKTRKILLEWINEIQSSINIAMPLESRRMPTFTTSPQVIHGF</sequence>
<dbReference type="PANTHER" id="PTHR37283">
    <property type="entry name" value="PH DOMAIN-CONTAINING PROTEIN YHR131C"/>
    <property type="match status" value="1"/>
</dbReference>
<keyword evidence="4" id="KW-1185">Reference proteome</keyword>
<feature type="domain" description="PH" evidence="2">
    <location>
        <begin position="206"/>
        <end position="313"/>
    </location>
</feature>
<evidence type="ECO:0000313" key="3">
    <source>
        <dbReference type="EMBL" id="KAK9720782.1"/>
    </source>
</evidence>